<accession>A0AAV9JTQ4</accession>
<evidence type="ECO:0000256" key="1">
    <source>
        <dbReference type="SAM" id="MobiDB-lite"/>
    </source>
</evidence>
<protein>
    <submittedName>
        <fullName evidence="2">Uncharacterized protein</fullName>
    </submittedName>
</protein>
<feature type="region of interest" description="Disordered" evidence="1">
    <location>
        <begin position="328"/>
        <end position="348"/>
    </location>
</feature>
<dbReference type="AlphaFoldDB" id="A0AAV9JTQ4"/>
<dbReference type="Proteomes" id="UP001324427">
    <property type="component" value="Unassembled WGS sequence"/>
</dbReference>
<gene>
    <name evidence="2" type="ORF">LTR36_007547</name>
</gene>
<organism evidence="2 3">
    <name type="scientific">Oleoguttula mirabilis</name>
    <dbReference type="NCBI Taxonomy" id="1507867"/>
    <lineage>
        <taxon>Eukaryota</taxon>
        <taxon>Fungi</taxon>
        <taxon>Dikarya</taxon>
        <taxon>Ascomycota</taxon>
        <taxon>Pezizomycotina</taxon>
        <taxon>Dothideomycetes</taxon>
        <taxon>Dothideomycetidae</taxon>
        <taxon>Mycosphaerellales</taxon>
        <taxon>Teratosphaeriaceae</taxon>
        <taxon>Oleoguttula</taxon>
    </lineage>
</organism>
<keyword evidence="3" id="KW-1185">Reference proteome</keyword>
<comment type="caution">
    <text evidence="2">The sequence shown here is derived from an EMBL/GenBank/DDBJ whole genome shotgun (WGS) entry which is preliminary data.</text>
</comment>
<evidence type="ECO:0000313" key="2">
    <source>
        <dbReference type="EMBL" id="KAK4549091.1"/>
    </source>
</evidence>
<proteinExistence type="predicted"/>
<feature type="compositionally biased region" description="Basic and acidic residues" evidence="1">
    <location>
        <begin position="263"/>
        <end position="276"/>
    </location>
</feature>
<feature type="region of interest" description="Disordered" evidence="1">
    <location>
        <begin position="1"/>
        <end position="83"/>
    </location>
</feature>
<dbReference type="EMBL" id="JAVFHQ010000005">
    <property type="protein sequence ID" value="KAK4549091.1"/>
    <property type="molecule type" value="Genomic_DNA"/>
</dbReference>
<name>A0AAV9JTQ4_9PEZI</name>
<feature type="compositionally biased region" description="Polar residues" evidence="1">
    <location>
        <begin position="16"/>
        <end position="26"/>
    </location>
</feature>
<reference evidence="2 3" key="1">
    <citation type="submission" date="2021-11" db="EMBL/GenBank/DDBJ databases">
        <title>Black yeast isolated from Biological Soil Crust.</title>
        <authorList>
            <person name="Kurbessoian T."/>
        </authorList>
    </citation>
    <scope>NUCLEOTIDE SEQUENCE [LARGE SCALE GENOMIC DNA]</scope>
    <source>
        <strain evidence="2 3">CCFEE 5522</strain>
    </source>
</reference>
<evidence type="ECO:0000313" key="3">
    <source>
        <dbReference type="Proteomes" id="UP001324427"/>
    </source>
</evidence>
<sequence>MVSPSPTTLARPEPETPTTAVHNHTNPPLAEGTQESLSGEDARLQAQADVEDTKRDEQDPDFVASQPSLKRARVDSASATPVTPISARRRGRGVKKYTDCTSGTQAERHALVKGIRDKWRVPHTEWMPEGLMPHGEPRDWGRPLLSALRRLADVAPGRGMSGVANARRAMGTAFAERSESGDGTLWLTAEDVKAAINALSAVPPEIARSPTLAPSSFAEPAALDALLERLSDDAASSGDYHDTTTETDPLLPPTTPGQATGSRRAEKQAVKSEPGAERPSVGASTAALPTDDLEETFARIDEIHKLKADEAKAKAKWLVLEDRQRRWESLQTRGSSRVDAISGDTLGD</sequence>
<feature type="region of interest" description="Disordered" evidence="1">
    <location>
        <begin position="234"/>
        <end position="289"/>
    </location>
</feature>